<protein>
    <submittedName>
        <fullName evidence="1">Uncharacterized protein</fullName>
    </submittedName>
</protein>
<dbReference type="AlphaFoldDB" id="A0A0A8YYG8"/>
<organism evidence="1">
    <name type="scientific">Arundo donax</name>
    <name type="common">Giant reed</name>
    <name type="synonym">Donax arundinaceus</name>
    <dbReference type="NCBI Taxonomy" id="35708"/>
    <lineage>
        <taxon>Eukaryota</taxon>
        <taxon>Viridiplantae</taxon>
        <taxon>Streptophyta</taxon>
        <taxon>Embryophyta</taxon>
        <taxon>Tracheophyta</taxon>
        <taxon>Spermatophyta</taxon>
        <taxon>Magnoliopsida</taxon>
        <taxon>Liliopsida</taxon>
        <taxon>Poales</taxon>
        <taxon>Poaceae</taxon>
        <taxon>PACMAD clade</taxon>
        <taxon>Arundinoideae</taxon>
        <taxon>Arundineae</taxon>
        <taxon>Arundo</taxon>
    </lineage>
</organism>
<evidence type="ECO:0000313" key="1">
    <source>
        <dbReference type="EMBL" id="JAD29540.1"/>
    </source>
</evidence>
<dbReference type="EMBL" id="GBRH01268355">
    <property type="protein sequence ID" value="JAD29540.1"/>
    <property type="molecule type" value="Transcribed_RNA"/>
</dbReference>
<sequence length="18" mass="1918">MGGYGRSAMGAIFRSTKK</sequence>
<reference evidence="1" key="2">
    <citation type="journal article" date="2015" name="Data Brief">
        <title>Shoot transcriptome of the giant reed, Arundo donax.</title>
        <authorList>
            <person name="Barrero R.A."/>
            <person name="Guerrero F.D."/>
            <person name="Moolhuijzen P."/>
            <person name="Goolsby J.A."/>
            <person name="Tidwell J."/>
            <person name="Bellgard S.E."/>
            <person name="Bellgard M.I."/>
        </authorList>
    </citation>
    <scope>NUCLEOTIDE SEQUENCE</scope>
    <source>
        <tissue evidence="1">Shoot tissue taken approximately 20 cm above the soil surface</tissue>
    </source>
</reference>
<reference evidence="1" key="1">
    <citation type="submission" date="2014-09" db="EMBL/GenBank/DDBJ databases">
        <authorList>
            <person name="Magalhaes I.L.F."/>
            <person name="Oliveira U."/>
            <person name="Santos F.R."/>
            <person name="Vidigal T.H.D.A."/>
            <person name="Brescovit A.D."/>
            <person name="Santos A.J."/>
        </authorList>
    </citation>
    <scope>NUCLEOTIDE SEQUENCE</scope>
    <source>
        <tissue evidence="1">Shoot tissue taken approximately 20 cm above the soil surface</tissue>
    </source>
</reference>
<accession>A0A0A8YYG8</accession>
<name>A0A0A8YYG8_ARUDO</name>
<proteinExistence type="predicted"/>